<dbReference type="SUPFAM" id="SSF53098">
    <property type="entry name" value="Ribonuclease H-like"/>
    <property type="match status" value="1"/>
</dbReference>
<evidence type="ECO:0000256" key="6">
    <source>
        <dbReference type="ARBA" id="ARBA00023242"/>
    </source>
</evidence>
<dbReference type="STRING" id="135651.G0MEA2"/>
<dbReference type="AlphaFoldDB" id="G0MEA2"/>
<evidence type="ECO:0000256" key="2">
    <source>
        <dbReference type="ARBA" id="ARBA00006357"/>
    </source>
</evidence>
<evidence type="ECO:0000256" key="3">
    <source>
        <dbReference type="ARBA" id="ARBA00022722"/>
    </source>
</evidence>
<keyword evidence="5" id="KW-0269">Exonuclease</keyword>
<dbReference type="SMART" id="SM00479">
    <property type="entry name" value="EXOIII"/>
    <property type="match status" value="1"/>
</dbReference>
<dbReference type="FunFam" id="3.30.420.10:FF:000031">
    <property type="entry name" value="RNA exonuclease 1"/>
    <property type="match status" value="1"/>
</dbReference>
<reference evidence="9" key="1">
    <citation type="submission" date="2011-07" db="EMBL/GenBank/DDBJ databases">
        <authorList>
            <consortium name="Caenorhabditis brenneri Sequencing and Analysis Consortium"/>
            <person name="Wilson R.K."/>
        </authorList>
    </citation>
    <scope>NUCLEOTIDE SEQUENCE [LARGE SCALE GENOMIC DNA]</scope>
    <source>
        <strain evidence="9">PB2801</strain>
    </source>
</reference>
<protein>
    <recommendedName>
        <fullName evidence="7">Exonuclease domain-containing protein</fullName>
    </recommendedName>
</protein>
<keyword evidence="9" id="KW-1185">Reference proteome</keyword>
<evidence type="ECO:0000313" key="8">
    <source>
        <dbReference type="EMBL" id="EGT52217.1"/>
    </source>
</evidence>
<dbReference type="PANTHER" id="PTHR12801:SF153">
    <property type="entry name" value="EXONUCLEASE DOMAIN-CONTAINING PROTEIN"/>
    <property type="match status" value="1"/>
</dbReference>
<keyword evidence="4" id="KW-0378">Hydrolase</keyword>
<comment type="subcellular location">
    <subcellularLocation>
        <location evidence="1">Nucleus</location>
    </subcellularLocation>
</comment>
<evidence type="ECO:0000313" key="9">
    <source>
        <dbReference type="Proteomes" id="UP000008068"/>
    </source>
</evidence>
<dbReference type="OrthoDB" id="206335at2759"/>
<dbReference type="GO" id="GO:0004527">
    <property type="term" value="F:exonuclease activity"/>
    <property type="evidence" value="ECO:0007669"/>
    <property type="project" value="UniProtKB-KW"/>
</dbReference>
<dbReference type="OMA" id="FDNTRIC"/>
<accession>G0MEA2</accession>
<dbReference type="InterPro" id="IPR013520">
    <property type="entry name" value="Ribonucl_H"/>
</dbReference>
<gene>
    <name evidence="8" type="ORF">CAEBREN_15560</name>
</gene>
<dbReference type="HOGENOM" id="CLU_067659_0_0_1"/>
<feature type="domain" description="Exonuclease" evidence="7">
    <location>
        <begin position="135"/>
        <end position="291"/>
    </location>
</feature>
<dbReference type="GO" id="GO:0010629">
    <property type="term" value="P:negative regulation of gene expression"/>
    <property type="evidence" value="ECO:0007669"/>
    <property type="project" value="UniProtKB-ARBA"/>
</dbReference>
<keyword evidence="3" id="KW-0540">Nuclease</keyword>
<organism evidence="9">
    <name type="scientific">Caenorhabditis brenneri</name>
    <name type="common">Nematode worm</name>
    <dbReference type="NCBI Taxonomy" id="135651"/>
    <lineage>
        <taxon>Eukaryota</taxon>
        <taxon>Metazoa</taxon>
        <taxon>Ecdysozoa</taxon>
        <taxon>Nematoda</taxon>
        <taxon>Chromadorea</taxon>
        <taxon>Rhabditida</taxon>
        <taxon>Rhabditina</taxon>
        <taxon>Rhabditomorpha</taxon>
        <taxon>Rhabditoidea</taxon>
        <taxon>Rhabditidae</taxon>
        <taxon>Peloderinae</taxon>
        <taxon>Caenorhabditis</taxon>
    </lineage>
</organism>
<keyword evidence="6" id="KW-0539">Nucleus</keyword>
<sequence>MSSTLVLVKKFLEADDALRSQGGLFDRIRDLIFDENQRMKHSFPVEVSYGTFVLPNEYQKDRNMYYGKNDCTRDCIRCRKAFQVDATGLQKRASKLVCQDHEGNAYPFHIHDQQPAENLQKFDRALTDSGKIKGGIFAIDVEMVYTSRGQSVGRVTMVNCTGKIVVDEIVKQEDEVFDPVTQFSGLTMEILKNASTTLDQVRQKILSLLDSHSVVVGHGLYGDLKALRIVHDLVIDTALIFSHNGRRPSLRHLTSDLLGRTIQDSASGHCSAEDALASLELMYYGVMHPETLNPDFCNFE</sequence>
<proteinExistence type="inferred from homology"/>
<dbReference type="eggNOG" id="KOG2248">
    <property type="taxonomic scope" value="Eukaryota"/>
</dbReference>
<dbReference type="GO" id="GO:0003676">
    <property type="term" value="F:nucleic acid binding"/>
    <property type="evidence" value="ECO:0007669"/>
    <property type="project" value="InterPro"/>
</dbReference>
<dbReference type="GO" id="GO:0005634">
    <property type="term" value="C:nucleus"/>
    <property type="evidence" value="ECO:0007669"/>
    <property type="project" value="UniProtKB-SubCell"/>
</dbReference>
<comment type="similarity">
    <text evidence="2">Belongs to the REXO1/REXO3 family.</text>
</comment>
<name>G0MEA2_CAEBE</name>
<dbReference type="Proteomes" id="UP000008068">
    <property type="component" value="Unassembled WGS sequence"/>
</dbReference>
<evidence type="ECO:0000256" key="4">
    <source>
        <dbReference type="ARBA" id="ARBA00022801"/>
    </source>
</evidence>
<dbReference type="PANTHER" id="PTHR12801">
    <property type="entry name" value="RNA EXONUCLEASE REXO1 / RECO3 FAMILY MEMBER-RELATED"/>
    <property type="match status" value="1"/>
</dbReference>
<dbReference type="InterPro" id="IPR012337">
    <property type="entry name" value="RNaseH-like_sf"/>
</dbReference>
<dbReference type="Gene3D" id="3.30.420.10">
    <property type="entry name" value="Ribonuclease H-like superfamily/Ribonuclease H"/>
    <property type="match status" value="1"/>
</dbReference>
<dbReference type="InterPro" id="IPR036397">
    <property type="entry name" value="RNaseH_sf"/>
</dbReference>
<dbReference type="InterPro" id="IPR047021">
    <property type="entry name" value="REXO1/3/4-like"/>
</dbReference>
<dbReference type="InParanoid" id="G0MEA2"/>
<dbReference type="InterPro" id="IPR034922">
    <property type="entry name" value="REX1-like_exo"/>
</dbReference>
<dbReference type="EMBL" id="GL379791">
    <property type="protein sequence ID" value="EGT52217.1"/>
    <property type="molecule type" value="Genomic_DNA"/>
</dbReference>
<evidence type="ECO:0000256" key="5">
    <source>
        <dbReference type="ARBA" id="ARBA00022839"/>
    </source>
</evidence>
<dbReference type="CDD" id="cd06145">
    <property type="entry name" value="REX1_like"/>
    <property type="match status" value="1"/>
</dbReference>
<evidence type="ECO:0000259" key="7">
    <source>
        <dbReference type="SMART" id="SM00479"/>
    </source>
</evidence>
<dbReference type="Pfam" id="PF00929">
    <property type="entry name" value="RNase_T"/>
    <property type="match status" value="1"/>
</dbReference>
<evidence type="ECO:0000256" key="1">
    <source>
        <dbReference type="ARBA" id="ARBA00004123"/>
    </source>
</evidence>